<evidence type="ECO:0000313" key="3">
    <source>
        <dbReference type="Proteomes" id="UP000012081"/>
    </source>
</evidence>
<organism evidence="2 3">
    <name type="scientific">Brevibacillus borstelensis AK1</name>
    <dbReference type="NCBI Taxonomy" id="1300222"/>
    <lineage>
        <taxon>Bacteria</taxon>
        <taxon>Bacillati</taxon>
        <taxon>Bacillota</taxon>
        <taxon>Bacilli</taxon>
        <taxon>Bacillales</taxon>
        <taxon>Paenibacillaceae</taxon>
        <taxon>Brevibacillus</taxon>
    </lineage>
</organism>
<reference evidence="2 3" key="1">
    <citation type="submission" date="2013-03" db="EMBL/GenBank/DDBJ databases">
        <title>Assembly of a new bacterial strain Brevibacillus borstelensis AK1.</title>
        <authorList>
            <person name="Rajan I."/>
            <person name="PoliReddy D."/>
            <person name="Sugumar T."/>
            <person name="Rathinam K."/>
            <person name="Alqarawi S."/>
            <person name="Khalil A.B."/>
            <person name="Sivakumar N."/>
        </authorList>
    </citation>
    <scope>NUCLEOTIDE SEQUENCE [LARGE SCALE GENOMIC DNA]</scope>
    <source>
        <strain evidence="2 3">AK1</strain>
    </source>
</reference>
<sequence>MYKTMDSQADQKPIYDERVNEILRGLVEGKTRDELAKELGYKNYKTLDIYMRRKNFKWDRDKQNYIPAYSRLDKQEIDLALLRSSKVATVISLFQKEGADAKTIAKRLGFADHRDLANYMKAKGYRWSSDLGNYQRVYGQLQEEAEGRPEATEELQDSHGGGVAVTAPMAPKITRADAAQLERYLPLLEMLERNKDRLVDLIVPGAESGKVPRYAVPGIFVTKSVHMTNTLDSLVREYSKEKNISQRDIFAVALIEFFRRYGYEREIETLLGRT</sequence>
<dbReference type="RefSeq" id="WP_003388365.1">
    <property type="nucleotide sequence ID" value="NZ_APBN01000004.1"/>
</dbReference>
<gene>
    <name evidence="2" type="ORF">I532_11544</name>
</gene>
<keyword evidence="3" id="KW-1185">Reference proteome</keyword>
<dbReference type="Proteomes" id="UP000012081">
    <property type="component" value="Unassembled WGS sequence"/>
</dbReference>
<dbReference type="AlphaFoldDB" id="M8D7Q8"/>
<evidence type="ECO:0000256" key="1">
    <source>
        <dbReference type="SAM" id="MobiDB-lite"/>
    </source>
</evidence>
<comment type="caution">
    <text evidence="2">The sequence shown here is derived from an EMBL/GenBank/DDBJ whole genome shotgun (WGS) entry which is preliminary data.</text>
</comment>
<evidence type="ECO:0000313" key="2">
    <source>
        <dbReference type="EMBL" id="EMT52284.1"/>
    </source>
</evidence>
<feature type="region of interest" description="Disordered" evidence="1">
    <location>
        <begin position="143"/>
        <end position="164"/>
    </location>
</feature>
<dbReference type="PATRIC" id="fig|1300222.3.peg.2408"/>
<proteinExistence type="predicted"/>
<accession>M8D7Q8</accession>
<protein>
    <submittedName>
        <fullName evidence="2">Uncharacterized protein</fullName>
    </submittedName>
</protein>
<dbReference type="EMBL" id="APBN01000004">
    <property type="protein sequence ID" value="EMT52284.1"/>
    <property type="molecule type" value="Genomic_DNA"/>
</dbReference>
<name>M8D7Q8_9BACL</name>